<keyword evidence="9" id="KW-1185">Reference proteome</keyword>
<dbReference type="RefSeq" id="WP_051186768.1">
    <property type="nucleotide sequence ID" value="NZ_QJKF01000001.1"/>
</dbReference>
<keyword evidence="4 6" id="KW-0663">Pyridoxal phosphate</keyword>
<dbReference type="GO" id="GO:0019752">
    <property type="term" value="P:carboxylic acid metabolic process"/>
    <property type="evidence" value="ECO:0007669"/>
    <property type="project" value="InterPro"/>
</dbReference>
<protein>
    <submittedName>
        <fullName evidence="8">L-2,4-diaminobutyrate decarboxylase</fullName>
    </submittedName>
</protein>
<evidence type="ECO:0000256" key="1">
    <source>
        <dbReference type="ARBA" id="ARBA00001933"/>
    </source>
</evidence>
<dbReference type="Gene3D" id="3.90.1150.170">
    <property type="match status" value="1"/>
</dbReference>
<dbReference type="AlphaFoldDB" id="A0A318KET6"/>
<dbReference type="InterPro" id="IPR002129">
    <property type="entry name" value="PyrdxlP-dep_de-COase"/>
</dbReference>
<dbReference type="OrthoDB" id="3335676at2"/>
<organism evidence="8 9">
    <name type="scientific">Nocardia tenerifensis</name>
    <dbReference type="NCBI Taxonomy" id="228006"/>
    <lineage>
        <taxon>Bacteria</taxon>
        <taxon>Bacillati</taxon>
        <taxon>Actinomycetota</taxon>
        <taxon>Actinomycetes</taxon>
        <taxon>Mycobacteriales</taxon>
        <taxon>Nocardiaceae</taxon>
        <taxon>Nocardia</taxon>
    </lineage>
</organism>
<dbReference type="GO" id="GO:0030170">
    <property type="term" value="F:pyridoxal phosphate binding"/>
    <property type="evidence" value="ECO:0007669"/>
    <property type="project" value="InterPro"/>
</dbReference>
<evidence type="ECO:0000256" key="4">
    <source>
        <dbReference type="ARBA" id="ARBA00022898"/>
    </source>
</evidence>
<accession>A0A318KET6</accession>
<reference evidence="8 9" key="1">
    <citation type="submission" date="2018-05" db="EMBL/GenBank/DDBJ databases">
        <title>Genomic Encyclopedia of Type Strains, Phase IV (KMG-IV): sequencing the most valuable type-strain genomes for metagenomic binning, comparative biology and taxonomic classification.</title>
        <authorList>
            <person name="Goeker M."/>
        </authorList>
    </citation>
    <scope>NUCLEOTIDE SEQUENCE [LARGE SCALE GENOMIC DNA]</scope>
    <source>
        <strain evidence="8 9">DSM 44704</strain>
    </source>
</reference>
<dbReference type="SUPFAM" id="SSF53383">
    <property type="entry name" value="PLP-dependent transferases"/>
    <property type="match status" value="1"/>
</dbReference>
<comment type="cofactor">
    <cofactor evidence="1 6 7">
        <name>pyridoxal 5'-phosphate</name>
        <dbReference type="ChEBI" id="CHEBI:597326"/>
    </cofactor>
</comment>
<dbReference type="GO" id="GO:0004058">
    <property type="term" value="F:aromatic-L-amino-acid decarboxylase activity"/>
    <property type="evidence" value="ECO:0007669"/>
    <property type="project" value="UniProtKB-ARBA"/>
</dbReference>
<evidence type="ECO:0000256" key="6">
    <source>
        <dbReference type="PIRSR" id="PIRSR602129-50"/>
    </source>
</evidence>
<gene>
    <name evidence="8" type="ORF">DFR70_101751</name>
</gene>
<comment type="similarity">
    <text evidence="2 7">Belongs to the group II decarboxylase family.</text>
</comment>
<comment type="caution">
    <text evidence="8">The sequence shown here is derived from an EMBL/GenBank/DDBJ whole genome shotgun (WGS) entry which is preliminary data.</text>
</comment>
<evidence type="ECO:0000256" key="3">
    <source>
        <dbReference type="ARBA" id="ARBA00022793"/>
    </source>
</evidence>
<keyword evidence="3" id="KW-0210">Decarboxylase</keyword>
<dbReference type="InterPro" id="IPR015421">
    <property type="entry name" value="PyrdxlP-dep_Trfase_major"/>
</dbReference>
<dbReference type="Gene3D" id="3.40.640.10">
    <property type="entry name" value="Type I PLP-dependent aspartate aminotransferase-like (Major domain)"/>
    <property type="match status" value="1"/>
</dbReference>
<sequence>MSHTDLTDDVREVGAAVLATLATHIESVRTGAGEVVSADDIDTVAKRLELRRWVEEGGMTLPELLSFVTTYSDISASHHHPGYMGHQIAPSDTPGVVADLLQAMTNNIPLVYELAPAAAAVDRAVCRWMLDKVGWAETGIGAMTNGGTLGNLTALLAARSHADATAWREGTPGDLVVFAPATSHYSVRKAAAVMGLGERGVHALPTDELGRIDPAGLAPALAEARAQGKRPVAVVANGCATGTGLYDPIAEVAQFCESNGLWFHFDGAHGAAALLSPRLRGLLAGIERADSTVWDGHKMLRTSALCTGVLFREKRYLDTMFKQDASYLYRPEAEDVDPGQFTFETSKAPLGLKILLTLAYRGEDAMRAYVERQYALATELWELIQERGDFTAPYRPDSNILCFRYEPWGDRQLELRARLIQDGRFYLSSFQLNGRPYLRASLMSPTTDRQTLRELLEVIVELAAV</sequence>
<feature type="modified residue" description="N6-(pyridoxal phosphate)lysine" evidence="6">
    <location>
        <position position="298"/>
    </location>
</feature>
<proteinExistence type="inferred from homology"/>
<dbReference type="PANTHER" id="PTHR45677">
    <property type="entry name" value="GLUTAMATE DECARBOXYLASE-RELATED"/>
    <property type="match status" value="1"/>
</dbReference>
<keyword evidence="5 7" id="KW-0456">Lyase</keyword>
<evidence type="ECO:0000313" key="8">
    <source>
        <dbReference type="EMBL" id="PXX71329.1"/>
    </source>
</evidence>
<evidence type="ECO:0000256" key="7">
    <source>
        <dbReference type="RuleBase" id="RU000382"/>
    </source>
</evidence>
<evidence type="ECO:0000256" key="2">
    <source>
        <dbReference type="ARBA" id="ARBA00009533"/>
    </source>
</evidence>
<dbReference type="Proteomes" id="UP000247569">
    <property type="component" value="Unassembled WGS sequence"/>
</dbReference>
<dbReference type="PANTHER" id="PTHR45677:SF8">
    <property type="entry name" value="CYSTEINE SULFINIC ACID DECARBOXYLASE"/>
    <property type="match status" value="1"/>
</dbReference>
<dbReference type="GO" id="GO:0005737">
    <property type="term" value="C:cytoplasm"/>
    <property type="evidence" value="ECO:0007669"/>
    <property type="project" value="TreeGrafter"/>
</dbReference>
<dbReference type="EMBL" id="QJKF01000001">
    <property type="protein sequence ID" value="PXX71329.1"/>
    <property type="molecule type" value="Genomic_DNA"/>
</dbReference>
<evidence type="ECO:0000313" key="9">
    <source>
        <dbReference type="Proteomes" id="UP000247569"/>
    </source>
</evidence>
<evidence type="ECO:0000256" key="5">
    <source>
        <dbReference type="ARBA" id="ARBA00023239"/>
    </source>
</evidence>
<dbReference type="Pfam" id="PF00282">
    <property type="entry name" value="Pyridoxal_deC"/>
    <property type="match status" value="1"/>
</dbReference>
<dbReference type="InterPro" id="IPR015424">
    <property type="entry name" value="PyrdxlP-dep_Trfase"/>
</dbReference>
<name>A0A318KET6_9NOCA</name>